<dbReference type="EC" id="2.7.11.1" evidence="2"/>
<evidence type="ECO:0000313" key="8">
    <source>
        <dbReference type="Proteomes" id="UP000499080"/>
    </source>
</evidence>
<evidence type="ECO:0000259" key="6">
    <source>
        <dbReference type="PROSITE" id="PS50011"/>
    </source>
</evidence>
<dbReference type="SUPFAM" id="SSF56112">
    <property type="entry name" value="Protein kinase-like (PK-like)"/>
    <property type="match status" value="1"/>
</dbReference>
<keyword evidence="8" id="KW-1185">Reference proteome</keyword>
<dbReference type="InterPro" id="IPR011009">
    <property type="entry name" value="Kinase-like_dom_sf"/>
</dbReference>
<dbReference type="InterPro" id="IPR017441">
    <property type="entry name" value="Protein_kinase_ATP_BS"/>
</dbReference>
<protein>
    <recommendedName>
        <fullName evidence="2">non-specific serine/threonine protein kinase</fullName>
        <ecNumber evidence="2">2.7.11.1</ecNumber>
    </recommendedName>
</protein>
<evidence type="ECO:0000256" key="4">
    <source>
        <dbReference type="ARBA" id="ARBA00022840"/>
    </source>
</evidence>
<dbReference type="SMART" id="SM00220">
    <property type="entry name" value="S_TKc"/>
    <property type="match status" value="1"/>
</dbReference>
<dbReference type="Pfam" id="PF00069">
    <property type="entry name" value="Pkinase"/>
    <property type="match status" value="1"/>
</dbReference>
<dbReference type="Proteomes" id="UP000499080">
    <property type="component" value="Unassembled WGS sequence"/>
</dbReference>
<evidence type="ECO:0000256" key="5">
    <source>
        <dbReference type="PROSITE-ProRule" id="PRU10141"/>
    </source>
</evidence>
<keyword evidence="4 5" id="KW-0067">ATP-binding</keyword>
<evidence type="ECO:0000256" key="3">
    <source>
        <dbReference type="ARBA" id="ARBA00022741"/>
    </source>
</evidence>
<feature type="binding site" evidence="5">
    <location>
        <position position="47"/>
    </location>
    <ligand>
        <name>ATP</name>
        <dbReference type="ChEBI" id="CHEBI:30616"/>
    </ligand>
</feature>
<dbReference type="FunFam" id="1.10.510.10:FF:001707">
    <property type="entry name" value="Mitogen-activated protein kinase kinase kinase kinase"/>
    <property type="match status" value="1"/>
</dbReference>
<dbReference type="Gene3D" id="1.10.510.10">
    <property type="entry name" value="Transferase(Phosphotransferase) domain 1"/>
    <property type="match status" value="1"/>
</dbReference>
<dbReference type="InterPro" id="IPR050629">
    <property type="entry name" value="STE20/SPS1-PAK"/>
</dbReference>
<dbReference type="OrthoDB" id="6410086at2759"/>
<comment type="caution">
    <text evidence="7">The sequence shown here is derived from an EMBL/GenBank/DDBJ whole genome shotgun (WGS) entry which is preliminary data.</text>
</comment>
<keyword evidence="7" id="KW-0808">Transferase</keyword>
<accession>A0A4Y2NQY8</accession>
<dbReference type="GO" id="GO:0008349">
    <property type="term" value="F:MAP kinase kinase kinase kinase activity"/>
    <property type="evidence" value="ECO:0007669"/>
    <property type="project" value="TreeGrafter"/>
</dbReference>
<organism evidence="7 8">
    <name type="scientific">Araneus ventricosus</name>
    <name type="common">Orbweaver spider</name>
    <name type="synonym">Epeira ventricosa</name>
    <dbReference type="NCBI Taxonomy" id="182803"/>
    <lineage>
        <taxon>Eukaryota</taxon>
        <taxon>Metazoa</taxon>
        <taxon>Ecdysozoa</taxon>
        <taxon>Arthropoda</taxon>
        <taxon>Chelicerata</taxon>
        <taxon>Arachnida</taxon>
        <taxon>Araneae</taxon>
        <taxon>Araneomorphae</taxon>
        <taxon>Entelegynae</taxon>
        <taxon>Araneoidea</taxon>
        <taxon>Araneidae</taxon>
        <taxon>Araneus</taxon>
    </lineage>
</organism>
<dbReference type="PANTHER" id="PTHR48012">
    <property type="entry name" value="STERILE20-LIKE KINASE, ISOFORM B-RELATED"/>
    <property type="match status" value="1"/>
</dbReference>
<evidence type="ECO:0000256" key="1">
    <source>
        <dbReference type="ARBA" id="ARBA00008874"/>
    </source>
</evidence>
<dbReference type="PROSITE" id="PS00107">
    <property type="entry name" value="PROTEIN_KINASE_ATP"/>
    <property type="match status" value="1"/>
</dbReference>
<proteinExistence type="inferred from homology"/>
<dbReference type="PANTHER" id="PTHR48012:SF18">
    <property type="entry name" value="HAPPYHOUR, ISOFORM A"/>
    <property type="match status" value="1"/>
</dbReference>
<dbReference type="PROSITE" id="PS50011">
    <property type="entry name" value="PROTEIN_KINASE_DOM"/>
    <property type="match status" value="1"/>
</dbReference>
<feature type="domain" description="Protein kinase" evidence="6">
    <location>
        <begin position="18"/>
        <end position="213"/>
    </location>
</feature>
<keyword evidence="7" id="KW-0418">Kinase</keyword>
<keyword evidence="3 5" id="KW-0547">Nucleotide-binding</keyword>
<dbReference type="GO" id="GO:0005524">
    <property type="term" value="F:ATP binding"/>
    <property type="evidence" value="ECO:0007669"/>
    <property type="project" value="UniProtKB-UniRule"/>
</dbReference>
<reference evidence="7 8" key="1">
    <citation type="journal article" date="2019" name="Sci. Rep.">
        <title>Orb-weaving spider Araneus ventricosus genome elucidates the spidroin gene catalogue.</title>
        <authorList>
            <person name="Kono N."/>
            <person name="Nakamura H."/>
            <person name="Ohtoshi R."/>
            <person name="Moran D.A.P."/>
            <person name="Shinohara A."/>
            <person name="Yoshida Y."/>
            <person name="Fujiwara M."/>
            <person name="Mori M."/>
            <person name="Tomita M."/>
            <person name="Arakawa K."/>
        </authorList>
    </citation>
    <scope>NUCLEOTIDE SEQUENCE [LARGE SCALE GENOMIC DNA]</scope>
</reference>
<evidence type="ECO:0000256" key="2">
    <source>
        <dbReference type="ARBA" id="ARBA00012513"/>
    </source>
</evidence>
<dbReference type="InterPro" id="IPR000719">
    <property type="entry name" value="Prot_kinase_dom"/>
</dbReference>
<dbReference type="GO" id="GO:0005737">
    <property type="term" value="C:cytoplasm"/>
    <property type="evidence" value="ECO:0007669"/>
    <property type="project" value="TreeGrafter"/>
</dbReference>
<name>A0A4Y2NQY8_ARAVE</name>
<evidence type="ECO:0000313" key="7">
    <source>
        <dbReference type="EMBL" id="GBN41998.1"/>
    </source>
</evidence>
<dbReference type="AlphaFoldDB" id="A0A4Y2NQY8"/>
<gene>
    <name evidence="7" type="primary">Map4k3</name>
    <name evidence="7" type="ORF">AVEN_93177_1</name>
</gene>
<comment type="similarity">
    <text evidence="1">Belongs to the protein kinase superfamily. STE Ser/Thr protein kinase family. STE20 subfamily.</text>
</comment>
<dbReference type="EMBL" id="BGPR01009744">
    <property type="protein sequence ID" value="GBN41998.1"/>
    <property type="molecule type" value="Genomic_DNA"/>
</dbReference>
<sequence length="213" mass="23663">MASATGLEISRRNPQDEYDLIQRIGSGTYGDVYKARRINTGELSAVKIIKLEPGDDFAIIQQEILMMKGCRHPNIVAYFGSYLRRDKLWICMEYCGGGSLQDIYHLTGPLAELQIAYVCRETLKGLAYLHSMGKMHRDIKGANILLTENGDVKLVICRVETESLEVVGEGPMASGELDAFSGPVQLFVRYFQCNAVNRSASLAIIPLSLPTRE</sequence>